<dbReference type="SFLD" id="SFLDS00052">
    <property type="entry name" value="Ferric_Reductase_Domain"/>
    <property type="match status" value="1"/>
</dbReference>
<dbReference type="SUPFAM" id="SSF52343">
    <property type="entry name" value="Ferredoxin reductase-like, C-terminal NADP-linked domain"/>
    <property type="match status" value="1"/>
</dbReference>
<comment type="caution">
    <text evidence="12">The sequence shown here is derived from an EMBL/GenBank/DDBJ whole genome shotgun (WGS) entry which is preliminary data.</text>
</comment>
<dbReference type="CDD" id="cd06186">
    <property type="entry name" value="NOX_Duox_like_FAD_NADP"/>
    <property type="match status" value="1"/>
</dbReference>
<keyword evidence="3" id="KW-0813">Transport</keyword>
<dbReference type="EMBL" id="MU251668">
    <property type="protein sequence ID" value="KAG9230484.1"/>
    <property type="molecule type" value="Genomic_DNA"/>
</dbReference>
<dbReference type="Pfam" id="PF01794">
    <property type="entry name" value="Ferric_reduct"/>
    <property type="match status" value="1"/>
</dbReference>
<gene>
    <name evidence="12" type="ORF">BJ875DRAFT_153935</name>
</gene>
<dbReference type="InterPro" id="IPR013112">
    <property type="entry name" value="FAD-bd_8"/>
</dbReference>
<evidence type="ECO:0000256" key="10">
    <source>
        <dbReference type="SAM" id="Phobius"/>
    </source>
</evidence>
<dbReference type="PANTHER" id="PTHR32361:SF12">
    <property type="entry name" value="PUTATIVE (AFU_ORTHOLOGUE AFUA_1G14340)-RELATED"/>
    <property type="match status" value="1"/>
</dbReference>
<accession>A0A9P7YB84</accession>
<evidence type="ECO:0000256" key="7">
    <source>
        <dbReference type="ARBA" id="ARBA00023002"/>
    </source>
</evidence>
<dbReference type="InterPro" id="IPR051410">
    <property type="entry name" value="Ferric/Cupric_Reductase"/>
</dbReference>
<keyword evidence="9 10" id="KW-0472">Membrane</keyword>
<keyword evidence="4 10" id="KW-0812">Transmembrane</keyword>
<proteinExistence type="inferred from homology"/>
<evidence type="ECO:0000259" key="11">
    <source>
        <dbReference type="PROSITE" id="PS51384"/>
    </source>
</evidence>
<reference evidence="12" key="1">
    <citation type="journal article" date="2021" name="IMA Fungus">
        <title>Genomic characterization of three marine fungi, including Emericellopsis atlantica sp. nov. with signatures of a generalist lifestyle and marine biomass degradation.</title>
        <authorList>
            <person name="Hagestad O.C."/>
            <person name="Hou L."/>
            <person name="Andersen J.H."/>
            <person name="Hansen E.H."/>
            <person name="Altermark B."/>
            <person name="Li C."/>
            <person name="Kuhnert E."/>
            <person name="Cox R.J."/>
            <person name="Crous P.W."/>
            <person name="Spatafora J.W."/>
            <person name="Lail K."/>
            <person name="Amirebrahimi M."/>
            <person name="Lipzen A."/>
            <person name="Pangilinan J."/>
            <person name="Andreopoulos W."/>
            <person name="Hayes R.D."/>
            <person name="Ng V."/>
            <person name="Grigoriev I.V."/>
            <person name="Jackson S.A."/>
            <person name="Sutton T.D.S."/>
            <person name="Dobson A.D.W."/>
            <person name="Rama T."/>
        </authorList>
    </citation>
    <scope>NUCLEOTIDE SEQUENCE</scope>
    <source>
        <strain evidence="12">TRa018bII</strain>
    </source>
</reference>
<feature type="transmembrane region" description="Helical" evidence="10">
    <location>
        <begin position="47"/>
        <end position="65"/>
    </location>
</feature>
<evidence type="ECO:0000256" key="6">
    <source>
        <dbReference type="ARBA" id="ARBA00022989"/>
    </source>
</evidence>
<sequence length="609" mass="68980">MSPSKATTIAQNATNNTTGVDPAATIAPYATALNGVSQEMNFLFKNISWWNLGILGMIILTIRVAQRAIAHSRHMGALGLTGEQQAYWAMNRFSWWWKFKRHMLYAPLKNKRHNRQVCLSKLGNLGTIPSRFHSILITIFLLTNFGFCAWLNYNRPNKWSIIAELRGRTGVMTVVNMIPLIIFAGRNNPLIGILQISFDTYNLMHRWIGRMAVLEAAVHTLCWAIVKYAATGWNGLWTQIRVDPFAGWGMVATTAMIILAMQSLSSVRHAFYETFLNIHIIMAFAAFLGTYIHCKVDHLPQEPWLLAVFILWLAERLARFVRLVYYNWAFKEGWTNVTVQAMPGEAIRVIMHLPKKVDIHPGSHAYIRFAGINPWESHPFSIAWVDHKPKNASLPTSEKEGIPRVRDPEMVSDVSFVIQAQQGMTRKLYEKAFVSHASTMVVKGAFEGPYGGHHSLDSYGHCVLVAGASGITHQIPYVRHLLKGYNDMTVATRKITLIWVIRDSEHLEWVRPWMDQILGMPKRRDMLTIKLFVTRPNKAREIISPSATVQMSPARPNLKLLMESECRSQKGAMCVTVCGPGGLADNVREVVRNVQDLGVVDFIEESFTW</sequence>
<dbReference type="InterPro" id="IPR013121">
    <property type="entry name" value="Fe_red_NAD-bd_6"/>
</dbReference>
<dbReference type="Pfam" id="PF08030">
    <property type="entry name" value="NAD_binding_6"/>
    <property type="match status" value="2"/>
</dbReference>
<evidence type="ECO:0000256" key="3">
    <source>
        <dbReference type="ARBA" id="ARBA00022448"/>
    </source>
</evidence>
<evidence type="ECO:0000256" key="2">
    <source>
        <dbReference type="ARBA" id="ARBA00006278"/>
    </source>
</evidence>
<evidence type="ECO:0000256" key="1">
    <source>
        <dbReference type="ARBA" id="ARBA00004141"/>
    </source>
</evidence>
<evidence type="ECO:0000313" key="12">
    <source>
        <dbReference type="EMBL" id="KAG9230484.1"/>
    </source>
</evidence>
<protein>
    <submittedName>
        <fullName evidence="12">Ferric reductase transmembrane component 3</fullName>
    </submittedName>
</protein>
<dbReference type="GO" id="GO:0015677">
    <property type="term" value="P:copper ion import"/>
    <property type="evidence" value="ECO:0007669"/>
    <property type="project" value="TreeGrafter"/>
</dbReference>
<evidence type="ECO:0000256" key="8">
    <source>
        <dbReference type="ARBA" id="ARBA00023065"/>
    </source>
</evidence>
<dbReference type="SFLD" id="SFLDG01168">
    <property type="entry name" value="Ferric_reductase_subgroup_(FRE"/>
    <property type="match status" value="1"/>
</dbReference>
<dbReference type="Pfam" id="PF08022">
    <property type="entry name" value="FAD_binding_8"/>
    <property type="match status" value="1"/>
</dbReference>
<keyword evidence="13" id="KW-1185">Reference proteome</keyword>
<feature type="domain" description="FAD-binding FR-type" evidence="11">
    <location>
        <begin position="310"/>
        <end position="456"/>
    </location>
</feature>
<feature type="transmembrane region" description="Helical" evidence="10">
    <location>
        <begin position="271"/>
        <end position="292"/>
    </location>
</feature>
<dbReference type="Proteomes" id="UP000824998">
    <property type="component" value="Unassembled WGS sequence"/>
</dbReference>
<name>A0A9P7YB84_9HELO</name>
<evidence type="ECO:0000256" key="4">
    <source>
        <dbReference type="ARBA" id="ARBA00022692"/>
    </source>
</evidence>
<feature type="transmembrane region" description="Helical" evidence="10">
    <location>
        <begin position="135"/>
        <end position="153"/>
    </location>
</feature>
<keyword evidence="5" id="KW-0249">Electron transport</keyword>
<keyword evidence="7" id="KW-0560">Oxidoreductase</keyword>
<dbReference type="AlphaFoldDB" id="A0A9P7YB84"/>
<dbReference type="PANTHER" id="PTHR32361">
    <property type="entry name" value="FERRIC/CUPRIC REDUCTASE TRANSMEMBRANE COMPONENT"/>
    <property type="match status" value="1"/>
</dbReference>
<dbReference type="GO" id="GO:0006826">
    <property type="term" value="P:iron ion transport"/>
    <property type="evidence" value="ECO:0007669"/>
    <property type="project" value="TreeGrafter"/>
</dbReference>
<dbReference type="GO" id="GO:0006879">
    <property type="term" value="P:intracellular iron ion homeostasis"/>
    <property type="evidence" value="ECO:0007669"/>
    <property type="project" value="TreeGrafter"/>
</dbReference>
<dbReference type="GO" id="GO:0000293">
    <property type="term" value="F:ferric-chelate reductase activity"/>
    <property type="evidence" value="ECO:0007669"/>
    <property type="project" value="UniProtKB-ARBA"/>
</dbReference>
<evidence type="ECO:0000256" key="5">
    <source>
        <dbReference type="ARBA" id="ARBA00022982"/>
    </source>
</evidence>
<keyword evidence="6 10" id="KW-1133">Transmembrane helix</keyword>
<organism evidence="12 13">
    <name type="scientific">Amylocarpus encephaloides</name>
    <dbReference type="NCBI Taxonomy" id="45428"/>
    <lineage>
        <taxon>Eukaryota</taxon>
        <taxon>Fungi</taxon>
        <taxon>Dikarya</taxon>
        <taxon>Ascomycota</taxon>
        <taxon>Pezizomycotina</taxon>
        <taxon>Leotiomycetes</taxon>
        <taxon>Helotiales</taxon>
        <taxon>Helotiales incertae sedis</taxon>
        <taxon>Amylocarpus</taxon>
    </lineage>
</organism>
<feature type="transmembrane region" description="Helical" evidence="10">
    <location>
        <begin position="246"/>
        <end position="264"/>
    </location>
</feature>
<comment type="subcellular location">
    <subcellularLocation>
        <location evidence="1">Membrane</location>
        <topology evidence="1">Multi-pass membrane protein</topology>
    </subcellularLocation>
</comment>
<keyword evidence="8" id="KW-0406">Ion transport</keyword>
<dbReference type="InterPro" id="IPR017927">
    <property type="entry name" value="FAD-bd_FR_type"/>
</dbReference>
<dbReference type="GO" id="GO:0005886">
    <property type="term" value="C:plasma membrane"/>
    <property type="evidence" value="ECO:0007669"/>
    <property type="project" value="TreeGrafter"/>
</dbReference>
<comment type="similarity">
    <text evidence="2">Belongs to the ferric reductase (FRE) family.</text>
</comment>
<dbReference type="PROSITE" id="PS51384">
    <property type="entry name" value="FAD_FR"/>
    <property type="match status" value="1"/>
</dbReference>
<evidence type="ECO:0000256" key="9">
    <source>
        <dbReference type="ARBA" id="ARBA00023136"/>
    </source>
</evidence>
<feature type="transmembrane region" description="Helical" evidence="10">
    <location>
        <begin position="165"/>
        <end position="186"/>
    </location>
</feature>
<dbReference type="InterPro" id="IPR013130">
    <property type="entry name" value="Fe3_Rdtase_TM_dom"/>
</dbReference>
<dbReference type="OrthoDB" id="4494341at2759"/>
<dbReference type="InterPro" id="IPR039261">
    <property type="entry name" value="FNR_nucleotide-bd"/>
</dbReference>
<dbReference type="Gene3D" id="3.40.50.80">
    <property type="entry name" value="Nucleotide-binding domain of ferredoxin-NADP reductase (FNR) module"/>
    <property type="match status" value="1"/>
</dbReference>
<evidence type="ECO:0000313" key="13">
    <source>
        <dbReference type="Proteomes" id="UP000824998"/>
    </source>
</evidence>